<accession>E4Z542</accession>
<organism evidence="1">
    <name type="scientific">Oikopleura dioica</name>
    <name type="common">Tunicate</name>
    <dbReference type="NCBI Taxonomy" id="34765"/>
    <lineage>
        <taxon>Eukaryota</taxon>
        <taxon>Metazoa</taxon>
        <taxon>Chordata</taxon>
        <taxon>Tunicata</taxon>
        <taxon>Appendicularia</taxon>
        <taxon>Copelata</taxon>
        <taxon>Oikopleuridae</taxon>
        <taxon>Oikopleura</taxon>
    </lineage>
</organism>
<evidence type="ECO:0000313" key="1">
    <source>
        <dbReference type="EMBL" id="CBY42820.1"/>
    </source>
</evidence>
<sequence length="64" mass="7635">MRAKQRNDSFYQNFALCFGVHPRLGEVSKEMLEDKMVILEKSHLEINDFEWPDTHTPSPNWKEI</sequence>
<gene>
    <name evidence="1" type="ORF">GSOID_T00026549001</name>
</gene>
<dbReference type="EMBL" id="FN657546">
    <property type="protein sequence ID" value="CBY42820.1"/>
    <property type="molecule type" value="Genomic_DNA"/>
</dbReference>
<dbReference type="Proteomes" id="UP000011014">
    <property type="component" value="Unassembled WGS sequence"/>
</dbReference>
<proteinExistence type="predicted"/>
<reference evidence="1" key="1">
    <citation type="journal article" date="2010" name="Science">
        <title>Plasticity of animal genome architecture unmasked by rapid evolution of a pelagic tunicate.</title>
        <authorList>
            <person name="Denoeud F."/>
            <person name="Henriet S."/>
            <person name="Mungpakdee S."/>
            <person name="Aury J.M."/>
            <person name="Da Silva C."/>
            <person name="Brinkmann H."/>
            <person name="Mikhaleva J."/>
            <person name="Olsen L.C."/>
            <person name="Jubin C."/>
            <person name="Canestro C."/>
            <person name="Bouquet J.M."/>
            <person name="Danks G."/>
            <person name="Poulain J."/>
            <person name="Campsteijn C."/>
            <person name="Adamski M."/>
            <person name="Cross I."/>
            <person name="Yadetie F."/>
            <person name="Muffato M."/>
            <person name="Louis A."/>
            <person name="Butcher S."/>
            <person name="Tsagkogeorga G."/>
            <person name="Konrad A."/>
            <person name="Singh S."/>
            <person name="Jensen M.F."/>
            <person name="Cong E.H."/>
            <person name="Eikeseth-Otteraa H."/>
            <person name="Noel B."/>
            <person name="Anthouard V."/>
            <person name="Porcel B.M."/>
            <person name="Kachouri-Lafond R."/>
            <person name="Nishino A."/>
            <person name="Ugolini M."/>
            <person name="Chourrout P."/>
            <person name="Nishida H."/>
            <person name="Aasland R."/>
            <person name="Huzurbazar S."/>
            <person name="Westhof E."/>
            <person name="Delsuc F."/>
            <person name="Lehrach H."/>
            <person name="Reinhardt R."/>
            <person name="Weissenbach J."/>
            <person name="Roy S.W."/>
            <person name="Artiguenave F."/>
            <person name="Postlethwait J.H."/>
            <person name="Manak J.R."/>
            <person name="Thompson E.M."/>
            <person name="Jaillon O."/>
            <person name="Du Pasquier L."/>
            <person name="Boudinot P."/>
            <person name="Liberles D.A."/>
            <person name="Volff J.N."/>
            <person name="Philippe H."/>
            <person name="Lenhard B."/>
            <person name="Roest Crollius H."/>
            <person name="Wincker P."/>
            <person name="Chourrout D."/>
        </authorList>
    </citation>
    <scope>NUCLEOTIDE SEQUENCE [LARGE SCALE GENOMIC DNA]</scope>
</reference>
<dbReference type="AlphaFoldDB" id="E4Z542"/>
<protein>
    <submittedName>
        <fullName evidence="1">Uncharacterized protein</fullName>
    </submittedName>
</protein>
<name>E4Z542_OIKDI</name>